<proteinExistence type="predicted"/>
<dbReference type="HOGENOM" id="CLU_1240032_0_0_1"/>
<gene>
    <name evidence="2" type="ORF">CGGC5_14657</name>
</gene>
<feature type="region of interest" description="Disordered" evidence="1">
    <location>
        <begin position="183"/>
        <end position="206"/>
    </location>
</feature>
<evidence type="ECO:0000313" key="2">
    <source>
        <dbReference type="EMBL" id="ELA23636.1"/>
    </source>
</evidence>
<evidence type="ECO:0000256" key="1">
    <source>
        <dbReference type="SAM" id="MobiDB-lite"/>
    </source>
</evidence>
<dbReference type="AlphaFoldDB" id="L2FC52"/>
<reference evidence="2" key="1">
    <citation type="submission" date="2012-08" db="EMBL/GenBank/DDBJ databases">
        <title>Genome analysis of Colletotrichum orbiculare and Colletotrichum fructicola.</title>
        <authorList>
            <person name="Gan P.H.P."/>
            <person name="Ikeda K."/>
            <person name="Irieda H."/>
            <person name="Narusaka M."/>
            <person name="O'Connell R.J."/>
            <person name="Narusaka Y."/>
            <person name="Takano Y."/>
            <person name="Kubo Y."/>
            <person name="Shirasu K."/>
        </authorList>
    </citation>
    <scope>NUCLEOTIDE SEQUENCE</scope>
    <source>
        <strain evidence="2">Nara gc5</strain>
    </source>
</reference>
<organism evidence="2">
    <name type="scientific">Colletotrichum fructicola (strain Nara gc5)</name>
    <name type="common">Anthracnose fungus</name>
    <name type="synonym">Colletotrichum gloeosporioides (strain Nara gc5)</name>
    <dbReference type="NCBI Taxonomy" id="1213859"/>
    <lineage>
        <taxon>Eukaryota</taxon>
        <taxon>Fungi</taxon>
        <taxon>Dikarya</taxon>
        <taxon>Ascomycota</taxon>
        <taxon>Pezizomycotina</taxon>
        <taxon>Sordariomycetes</taxon>
        <taxon>Hypocreomycetidae</taxon>
        <taxon>Glomerellales</taxon>
        <taxon>Glomerellaceae</taxon>
        <taxon>Colletotrichum</taxon>
        <taxon>Colletotrichum gloeosporioides species complex</taxon>
    </lineage>
</organism>
<accession>L2FC52</accession>
<name>L2FC52_COLFN</name>
<dbReference type="EMBL" id="KB021364">
    <property type="protein sequence ID" value="ELA23636.1"/>
    <property type="molecule type" value="Genomic_DNA"/>
</dbReference>
<sequence>MTKAEVPSRQLQPDGGATLGTIIRHEALGPRSRFFKFRVSRPNGKIAWLQEREAQIIDAEAVFTFWENILSLRIDLHLTAGLPVSYNVQLLGQQQAVVCKESALPVCVVKKYWSSVKAHTNMTKERFLRERLPALIERRLELAALSQSPVQRLAPYLPSVVNSSISDLTAPFESRELDEVGVSMPIAKPDREVNGRSVDGQPEQKH</sequence>
<protein>
    <submittedName>
        <fullName evidence="2">Uncharacterized protein</fullName>
    </submittedName>
</protein>